<dbReference type="InterPro" id="IPR058647">
    <property type="entry name" value="BSH_CzcB-like"/>
</dbReference>
<dbReference type="InterPro" id="IPR051909">
    <property type="entry name" value="MFP_Cation_Efflux"/>
</dbReference>
<dbReference type="Pfam" id="PF25973">
    <property type="entry name" value="BSH_CzcB"/>
    <property type="match status" value="1"/>
</dbReference>
<dbReference type="GO" id="GO:0060003">
    <property type="term" value="P:copper ion export"/>
    <property type="evidence" value="ECO:0007669"/>
    <property type="project" value="TreeGrafter"/>
</dbReference>
<dbReference type="NCBIfam" id="TIGR01730">
    <property type="entry name" value="RND_mfp"/>
    <property type="match status" value="1"/>
</dbReference>
<dbReference type="Gene3D" id="2.40.30.170">
    <property type="match status" value="1"/>
</dbReference>
<dbReference type="InterPro" id="IPR006143">
    <property type="entry name" value="RND_pump_MFP"/>
</dbReference>
<evidence type="ECO:0000256" key="4">
    <source>
        <dbReference type="SAM" id="MobiDB-lite"/>
    </source>
</evidence>
<feature type="coiled-coil region" evidence="3">
    <location>
        <begin position="100"/>
        <end position="158"/>
    </location>
</feature>
<dbReference type="GO" id="GO:0016020">
    <property type="term" value="C:membrane"/>
    <property type="evidence" value="ECO:0007669"/>
    <property type="project" value="InterPro"/>
</dbReference>
<dbReference type="GO" id="GO:0022857">
    <property type="term" value="F:transmembrane transporter activity"/>
    <property type="evidence" value="ECO:0007669"/>
    <property type="project" value="InterPro"/>
</dbReference>
<evidence type="ECO:0000313" key="8">
    <source>
        <dbReference type="EMBL" id="MQY52088.1"/>
    </source>
</evidence>
<feature type="region of interest" description="Disordered" evidence="4">
    <location>
        <begin position="1"/>
        <end position="24"/>
    </location>
</feature>
<comment type="similarity">
    <text evidence="1">Belongs to the membrane fusion protein (MFP) (TC 8.A.1) family.</text>
</comment>
<dbReference type="InterPro" id="IPR058792">
    <property type="entry name" value="Beta-barrel_RND_2"/>
</dbReference>
<name>A0A6L5K0S7_RHOTE</name>
<reference evidence="8 9" key="1">
    <citation type="submission" date="2019-10" db="EMBL/GenBank/DDBJ databases">
        <title>Whole-genome sequence of the purple nonsulfur photosynthetic bacterium Rhodocyclus tenuis.</title>
        <authorList>
            <person name="Kyndt J.A."/>
            <person name="Meyer T.E."/>
        </authorList>
    </citation>
    <scope>NUCLEOTIDE SEQUENCE [LARGE SCALE GENOMIC DNA]</scope>
    <source>
        <strain evidence="8 9">DSM 110</strain>
    </source>
</reference>
<evidence type="ECO:0000256" key="1">
    <source>
        <dbReference type="ARBA" id="ARBA00009477"/>
    </source>
</evidence>
<evidence type="ECO:0000313" key="9">
    <source>
        <dbReference type="Proteomes" id="UP000480275"/>
    </source>
</evidence>
<dbReference type="Pfam" id="PF25954">
    <property type="entry name" value="Beta-barrel_RND_2"/>
    <property type="match status" value="1"/>
</dbReference>
<feature type="domain" description="CusB-like beta-barrel" evidence="5">
    <location>
        <begin position="211"/>
        <end position="287"/>
    </location>
</feature>
<keyword evidence="3" id="KW-0175">Coiled coil</keyword>
<protein>
    <submittedName>
        <fullName evidence="8">Efflux RND transporter periplasmic adaptor subunit</fullName>
    </submittedName>
</protein>
<feature type="domain" description="CzcB-like barrel-sandwich hybrid" evidence="6">
    <location>
        <begin position="64"/>
        <end position="208"/>
    </location>
</feature>
<feature type="domain" description="CzcB-like C-terminal circularly permuted SH3-like" evidence="7">
    <location>
        <begin position="294"/>
        <end position="350"/>
    </location>
</feature>
<sequence>MSASHATAESAVAETPPVRHEGTRLLVSESSPLRQTLVTEVVSTQDVSLPIPLPAVVEADPARLVKVLPPITGRIVSLNKRLGDEVRQGDVLLTIDSADLAQAMSDAEKAEAALTLARKNIERQRELGKEAIAATRDIEQAQSDFEQAASEQARAAARLAQLGAKGALPRAGHLLSVRSPIAGRVVDLGAAVGGYWNDVNASIMTVADLSTVFITASAQEKDIAQLHVGQAASVLFDAFPGEPLAASVRYVGEMLDPATRTVKARMLVDNRDARLRPGMFATATLRTRAHSAVVIPLTAVVQSGFYSRAFVEVAPGEFEARVLELGAQLNRMIEVISGIAAGERVVIKNAGLLND</sequence>
<dbReference type="PANTHER" id="PTHR30097:SF4">
    <property type="entry name" value="SLR6042 PROTEIN"/>
    <property type="match status" value="1"/>
</dbReference>
<keyword evidence="2" id="KW-0813">Transport</keyword>
<evidence type="ECO:0000259" key="5">
    <source>
        <dbReference type="Pfam" id="PF25954"/>
    </source>
</evidence>
<dbReference type="GO" id="GO:0030313">
    <property type="term" value="C:cell envelope"/>
    <property type="evidence" value="ECO:0007669"/>
    <property type="project" value="TreeGrafter"/>
</dbReference>
<evidence type="ECO:0000256" key="2">
    <source>
        <dbReference type="ARBA" id="ARBA00022448"/>
    </source>
</evidence>
<dbReference type="OrthoDB" id="9768185at2"/>
<comment type="caution">
    <text evidence="8">The sequence shown here is derived from an EMBL/GenBank/DDBJ whole genome shotgun (WGS) entry which is preliminary data.</text>
</comment>
<dbReference type="InterPro" id="IPR058649">
    <property type="entry name" value="CzcB_C"/>
</dbReference>
<dbReference type="GO" id="GO:0015679">
    <property type="term" value="P:plasma membrane copper ion transport"/>
    <property type="evidence" value="ECO:0007669"/>
    <property type="project" value="TreeGrafter"/>
</dbReference>
<organism evidence="8 9">
    <name type="scientific">Rhodocyclus tenuis</name>
    <name type="common">Rhodospirillum tenue</name>
    <dbReference type="NCBI Taxonomy" id="1066"/>
    <lineage>
        <taxon>Bacteria</taxon>
        <taxon>Pseudomonadati</taxon>
        <taxon>Pseudomonadota</taxon>
        <taxon>Betaproteobacteria</taxon>
        <taxon>Rhodocyclales</taxon>
        <taxon>Rhodocyclaceae</taxon>
        <taxon>Rhodocyclus</taxon>
    </lineage>
</organism>
<accession>A0A6L5K0S7</accession>
<evidence type="ECO:0000256" key="3">
    <source>
        <dbReference type="SAM" id="Coils"/>
    </source>
</evidence>
<dbReference type="SUPFAM" id="SSF111369">
    <property type="entry name" value="HlyD-like secretion proteins"/>
    <property type="match status" value="1"/>
</dbReference>
<dbReference type="Gene3D" id="2.40.420.20">
    <property type="match status" value="1"/>
</dbReference>
<dbReference type="AlphaFoldDB" id="A0A6L5K0S7"/>
<dbReference type="Proteomes" id="UP000480275">
    <property type="component" value="Unassembled WGS sequence"/>
</dbReference>
<proteinExistence type="inferred from homology"/>
<dbReference type="PANTHER" id="PTHR30097">
    <property type="entry name" value="CATION EFFLUX SYSTEM PROTEIN CUSB"/>
    <property type="match status" value="1"/>
</dbReference>
<dbReference type="Pfam" id="PF25975">
    <property type="entry name" value="CzcB_C"/>
    <property type="match status" value="1"/>
</dbReference>
<dbReference type="EMBL" id="WIXJ01000006">
    <property type="protein sequence ID" value="MQY52088.1"/>
    <property type="molecule type" value="Genomic_DNA"/>
</dbReference>
<dbReference type="FunFam" id="2.40.30.170:FF:000010">
    <property type="entry name" value="Efflux RND transporter periplasmic adaptor subunit"/>
    <property type="match status" value="1"/>
</dbReference>
<dbReference type="Gene3D" id="2.40.50.100">
    <property type="match status" value="1"/>
</dbReference>
<evidence type="ECO:0000259" key="7">
    <source>
        <dbReference type="Pfam" id="PF25975"/>
    </source>
</evidence>
<dbReference type="Gene3D" id="1.10.287.470">
    <property type="entry name" value="Helix hairpin bin"/>
    <property type="match status" value="1"/>
</dbReference>
<gene>
    <name evidence="8" type="ORF">GHK24_09910</name>
</gene>
<evidence type="ECO:0000259" key="6">
    <source>
        <dbReference type="Pfam" id="PF25973"/>
    </source>
</evidence>